<sequence>MEVLNGLEEDVALELLLVEALHKEAERPVMTIIPRLPPHGWSK</sequence>
<evidence type="ECO:0000313" key="2">
    <source>
        <dbReference type="Proteomes" id="UP000199202"/>
    </source>
</evidence>
<dbReference type="AlphaFoldDB" id="A0A1G9VHK6"/>
<evidence type="ECO:0000313" key="1">
    <source>
        <dbReference type="EMBL" id="SDM71590.1"/>
    </source>
</evidence>
<proteinExistence type="predicted"/>
<gene>
    <name evidence="1" type="ORF">SAMN05421869_15329</name>
</gene>
<accession>A0A1G9VHK6</accession>
<keyword evidence="2" id="KW-1185">Reference proteome</keyword>
<dbReference type="EMBL" id="FNDJ01000053">
    <property type="protein sequence ID" value="SDM71590.1"/>
    <property type="molecule type" value="Genomic_DNA"/>
</dbReference>
<dbReference type="Proteomes" id="UP000199202">
    <property type="component" value="Unassembled WGS sequence"/>
</dbReference>
<name>A0A1G9VHK6_9ACTN</name>
<reference evidence="1 2" key="1">
    <citation type="submission" date="2016-10" db="EMBL/GenBank/DDBJ databases">
        <authorList>
            <person name="de Groot N.N."/>
        </authorList>
    </citation>
    <scope>NUCLEOTIDE SEQUENCE [LARGE SCALE GENOMIC DNA]</scope>
    <source>
        <strain evidence="1 2">CGMCC 4.6533</strain>
    </source>
</reference>
<organism evidence="1 2">
    <name type="scientific">Nonomuraea jiangxiensis</name>
    <dbReference type="NCBI Taxonomy" id="633440"/>
    <lineage>
        <taxon>Bacteria</taxon>
        <taxon>Bacillati</taxon>
        <taxon>Actinomycetota</taxon>
        <taxon>Actinomycetes</taxon>
        <taxon>Streptosporangiales</taxon>
        <taxon>Streptosporangiaceae</taxon>
        <taxon>Nonomuraea</taxon>
    </lineage>
</organism>
<protein>
    <submittedName>
        <fullName evidence="1">Uncharacterized protein</fullName>
    </submittedName>
</protein>